<name>A0A2D0N6V2_FLAN2</name>
<keyword evidence="3" id="KW-1185">Reference proteome</keyword>
<dbReference type="Gene3D" id="2.60.40.3710">
    <property type="match status" value="1"/>
</dbReference>
<reference evidence="2 3" key="1">
    <citation type="submission" date="2017-10" db="EMBL/GenBank/DDBJ databases">
        <title>The draft genome sequence of Lewinella nigricans NBRC 102662.</title>
        <authorList>
            <person name="Wang K."/>
        </authorList>
    </citation>
    <scope>NUCLEOTIDE SEQUENCE [LARGE SCALE GENOMIC DNA]</scope>
    <source>
        <strain evidence="2 3">NBRC 102662</strain>
    </source>
</reference>
<evidence type="ECO:0000256" key="1">
    <source>
        <dbReference type="SAM" id="SignalP"/>
    </source>
</evidence>
<accession>A0A2D0N6V2</accession>
<organism evidence="2 3">
    <name type="scientific">Flavilitoribacter nigricans (strain ATCC 23147 / DSM 23189 / NBRC 102662 / NCIMB 1420 / SS-2)</name>
    <name type="common">Lewinella nigricans</name>
    <dbReference type="NCBI Taxonomy" id="1122177"/>
    <lineage>
        <taxon>Bacteria</taxon>
        <taxon>Pseudomonadati</taxon>
        <taxon>Bacteroidota</taxon>
        <taxon>Saprospiria</taxon>
        <taxon>Saprospirales</taxon>
        <taxon>Lewinellaceae</taxon>
        <taxon>Flavilitoribacter</taxon>
    </lineage>
</organism>
<dbReference type="Proteomes" id="UP000223913">
    <property type="component" value="Unassembled WGS sequence"/>
</dbReference>
<sequence>MNWMKIFFCVGCLCLLSLSIAAQELSWQLVDHEGSKVLKLEGMNQSAGTEANTLQVFVGERSAWPGANMPDILGTYTMEEEAILFQPAFPFRESLTYTAFWDGKHAYIFTIPVTTPPTELTKIYPSGGELPANLLKVYLHFSAPMGEGRAYDNLQLVSAAGDTIYQPFVPLQPELWSEDRTRLTLWLDPGRVKRGLLSHETHGVVLQEGGDYTLTIDKHWTDAAGQPLGKNYRKDFRVVGPDYRKPEPARWTYELPGAGTTEPVMIDFGESMDQALASRSLSLQVASGEPVDGAISVEAEESRWYFYPRDPWPEGDFTIVVDSNLEDLAGNNLNRPFDREIVEGEKIQVAQDFYTINFKIKASK</sequence>
<dbReference type="AlphaFoldDB" id="A0A2D0N6V2"/>
<comment type="caution">
    <text evidence="2">The sequence shown here is derived from an EMBL/GenBank/DDBJ whole genome shotgun (WGS) entry which is preliminary data.</text>
</comment>
<dbReference type="EMBL" id="PDUD01000026">
    <property type="protein sequence ID" value="PHN04262.1"/>
    <property type="molecule type" value="Genomic_DNA"/>
</dbReference>
<proteinExistence type="predicted"/>
<evidence type="ECO:0000313" key="2">
    <source>
        <dbReference type="EMBL" id="PHN04262.1"/>
    </source>
</evidence>
<evidence type="ECO:0000313" key="3">
    <source>
        <dbReference type="Proteomes" id="UP000223913"/>
    </source>
</evidence>
<feature type="signal peptide" evidence="1">
    <location>
        <begin position="1"/>
        <end position="22"/>
    </location>
</feature>
<dbReference type="RefSeq" id="WP_099152288.1">
    <property type="nucleotide sequence ID" value="NZ_PDUD01000026.1"/>
</dbReference>
<feature type="chain" id="PRO_5012406684" description="SbsA Ig-like domain-containing protein" evidence="1">
    <location>
        <begin position="23"/>
        <end position="364"/>
    </location>
</feature>
<dbReference type="OrthoDB" id="246488at2"/>
<gene>
    <name evidence="2" type="ORF">CRP01_22125</name>
</gene>
<protein>
    <recommendedName>
        <fullName evidence="4">SbsA Ig-like domain-containing protein</fullName>
    </recommendedName>
</protein>
<evidence type="ECO:0008006" key="4">
    <source>
        <dbReference type="Google" id="ProtNLM"/>
    </source>
</evidence>
<keyword evidence="1" id="KW-0732">Signal</keyword>